<dbReference type="InParanoid" id="A0A0H2RN25"/>
<reference evidence="2 3" key="1">
    <citation type="submission" date="2015-04" db="EMBL/GenBank/DDBJ databases">
        <title>Complete genome sequence of Schizopora paradoxa KUC8140, a cosmopolitan wood degrader in East Asia.</title>
        <authorList>
            <consortium name="DOE Joint Genome Institute"/>
            <person name="Min B."/>
            <person name="Park H."/>
            <person name="Jang Y."/>
            <person name="Kim J.-J."/>
            <person name="Kim K.H."/>
            <person name="Pangilinan J."/>
            <person name="Lipzen A."/>
            <person name="Riley R."/>
            <person name="Grigoriev I.V."/>
            <person name="Spatafora J.W."/>
            <person name="Choi I.-G."/>
        </authorList>
    </citation>
    <scope>NUCLEOTIDE SEQUENCE [LARGE SCALE GENOMIC DNA]</scope>
    <source>
        <strain evidence="2 3">KUC8140</strain>
    </source>
</reference>
<evidence type="ECO:0000313" key="3">
    <source>
        <dbReference type="Proteomes" id="UP000053477"/>
    </source>
</evidence>
<protein>
    <submittedName>
        <fullName evidence="2">Uncharacterized protein</fullName>
    </submittedName>
</protein>
<dbReference type="AlphaFoldDB" id="A0A0H2RN25"/>
<organism evidence="2 3">
    <name type="scientific">Schizopora paradoxa</name>
    <dbReference type="NCBI Taxonomy" id="27342"/>
    <lineage>
        <taxon>Eukaryota</taxon>
        <taxon>Fungi</taxon>
        <taxon>Dikarya</taxon>
        <taxon>Basidiomycota</taxon>
        <taxon>Agaricomycotina</taxon>
        <taxon>Agaricomycetes</taxon>
        <taxon>Hymenochaetales</taxon>
        <taxon>Schizoporaceae</taxon>
        <taxon>Schizopora</taxon>
    </lineage>
</organism>
<gene>
    <name evidence="2" type="ORF">SCHPADRAFT_928635</name>
</gene>
<accession>A0A0H2RN25</accession>
<sequence length="140" mass="14842">MSQSSDHDNVRKVASQNANTDEYDVLGKKIAEDPNQGNDPKPDSSGMMHVQDESLQIDTCTSDAQSPEHDANVPPADATDDDEDTNSNEGEGDGETGDENDSKVQDVSGVGVSRFTAKGRPNPGTSSGTKKPSQPKPVKR</sequence>
<feature type="compositionally biased region" description="Basic and acidic residues" evidence="1">
    <location>
        <begin position="1"/>
        <end position="11"/>
    </location>
</feature>
<dbReference type="EMBL" id="KQ085961">
    <property type="protein sequence ID" value="KLO13365.1"/>
    <property type="molecule type" value="Genomic_DNA"/>
</dbReference>
<dbReference type="Proteomes" id="UP000053477">
    <property type="component" value="Unassembled WGS sequence"/>
</dbReference>
<feature type="region of interest" description="Disordered" evidence="1">
    <location>
        <begin position="1"/>
        <end position="140"/>
    </location>
</feature>
<feature type="compositionally biased region" description="Polar residues" evidence="1">
    <location>
        <begin position="123"/>
        <end position="132"/>
    </location>
</feature>
<evidence type="ECO:0000256" key="1">
    <source>
        <dbReference type="SAM" id="MobiDB-lite"/>
    </source>
</evidence>
<feature type="compositionally biased region" description="Acidic residues" evidence="1">
    <location>
        <begin position="78"/>
        <end position="99"/>
    </location>
</feature>
<keyword evidence="3" id="KW-1185">Reference proteome</keyword>
<evidence type="ECO:0000313" key="2">
    <source>
        <dbReference type="EMBL" id="KLO13365.1"/>
    </source>
</evidence>
<feature type="compositionally biased region" description="Polar residues" evidence="1">
    <location>
        <begin position="53"/>
        <end position="65"/>
    </location>
</feature>
<proteinExistence type="predicted"/>
<name>A0A0H2RN25_9AGAM</name>